<evidence type="ECO:0000313" key="4">
    <source>
        <dbReference type="EMBL" id="MCL9809220.1"/>
    </source>
</evidence>
<evidence type="ECO:0000256" key="1">
    <source>
        <dbReference type="ARBA" id="ARBA00022729"/>
    </source>
</evidence>
<evidence type="ECO:0000313" key="5">
    <source>
        <dbReference type="Proteomes" id="UP001317191"/>
    </source>
</evidence>
<dbReference type="Proteomes" id="UP001317191">
    <property type="component" value="Unassembled WGS sequence"/>
</dbReference>
<dbReference type="SUPFAM" id="SSF52129">
    <property type="entry name" value="Caspase-like"/>
    <property type="match status" value="1"/>
</dbReference>
<dbReference type="InterPro" id="IPR001769">
    <property type="entry name" value="Gingipain"/>
</dbReference>
<dbReference type="Gene3D" id="2.60.40.4070">
    <property type="match status" value="1"/>
</dbReference>
<dbReference type="NCBIfam" id="TIGR04183">
    <property type="entry name" value="Por_Secre_tail"/>
    <property type="match status" value="1"/>
</dbReference>
<comment type="caution">
    <text evidence="4">The sequence shown here is derived from an EMBL/GenBank/DDBJ whole genome shotgun (WGS) entry which is preliminary data.</text>
</comment>
<feature type="signal peptide" evidence="2">
    <location>
        <begin position="1"/>
        <end position="18"/>
    </location>
</feature>
<dbReference type="Pfam" id="PF01364">
    <property type="entry name" value="Peptidase_C25"/>
    <property type="match status" value="1"/>
</dbReference>
<dbReference type="NCBIfam" id="NF033707">
    <property type="entry name" value="T9SS_sortase"/>
    <property type="match status" value="1"/>
</dbReference>
<accession>A0ABT0TPB9</accession>
<feature type="domain" description="Gingipain" evidence="3">
    <location>
        <begin position="540"/>
        <end position="908"/>
    </location>
</feature>
<sequence length="1277" mass="144005">MKHLLTFFLFLFCQFLFAQEDNSIVIEWKEAPYKLNDRYQFQIPFFNAENFIYNDVNKTITYSKSIKTNFPIDENSIRVENVVFEDVPSTNLGELSKKLIPEKLTVKIENSYAREELKVLLSFSPIINSNGVFKRVKSLNYFFAPKKDVQRNRMLSVSAVSNSVLSSGVWKKFYIQKSGVYKITKQFLKDLGFNTNVDPKTIKLYGNGGRMVPLLNSIDYPNDLEENAVEFVGEEDGVFNDSDYILFYGEGFDRWSSENQTHLNLYAEKTYYYITSSSGNGKRIQQLAEPNLAPDNVYSVFDDYQFHEVDKVNIVKLGRKWFGEEFRIQNEQTFQFNFPNLSSGTPVKVYVSGAASAVVNTSFAVKGNGQDLGVISFNAINADGPVYANGNQNSFSFNPSSGNINVAVKFNNGGVPSANAYLDYIKVEAKSNLRGYGKQFVFKVNEVATNVGVCEYQISNASSVSKVWDVTDIYNIRAKNNNGQSQFSVLAEMGEVREYVVLDNTDFYTPLRDNNSSVTNQNLKGEIFKDSQGNFKDVDYLIVTPQFLSSQAERLANLHRTKNQLNVKVVTLDKIYNEFSSGKQDIGAIRNFVKYVYQNASEPSKKVKYLCLFGDASFDFKDRIRDNTNIVPIFHSLDSFSVVSSFISDDFFGMMDDNEGAMIYYQGVDVAVGRILASTLSQAEEMVTKVIDYYDEKSLGKWRNNLVFLSDDVDKVSDASLESVLDDLANTITTNKPFLNIKKIHTDAYVQETSSGGQRYPKAKEEFISSFAQGALVFDYLGHGGEDGLAQERLFETVDAKKLSNRYKYPLFITVTCEFTRFDNPMRETAGEFTYWNPNGGAVSMVTTTRQIGQSTGESFNQRFAQYLFSYGSNNYVSIAEAVRITKNAMMNSGNNVVFYIGDPALQLAIPRPKIKLTKINDVPVASVTEPLKALSLVKLSGEITDEFDNLLSNYKGELSVNIFDKDINRTTLGNDYIAIGGVVYKMPFKVQGETIFRGNASVNNGLFEFSFVVPKDIKIAEGNGKISFYAKNSTVIEDHTGYDTSLKIGGVNTNAATDNTPPRVRLYMNDESFVSGGITNESPLFLAFLEDENGINTASGIGHDIIAYLDGDETKPYVLNDFYETELDDYTKGKLKFPFQNLSPGLHTVTFKAWDVYNNLIVSELQFLVVSDEKITLTNVLNYPNPFVNYTEFWFTHNKPFEPLEVQVQVMTITGKIVWSKKEMVTTEGFTSRNITWDGRDDFGDKIGKGVYVYRLTVKSTLSNKKVEKFEKLVIL</sequence>
<dbReference type="RefSeq" id="WP_250592618.1">
    <property type="nucleotide sequence ID" value="NZ_JAMLJM010000004.1"/>
</dbReference>
<protein>
    <submittedName>
        <fullName evidence="4">Type IX secretion system sortase PorU</fullName>
    </submittedName>
</protein>
<organism evidence="4 5">
    <name type="scientific">Flavobacterium luminosum</name>
    <dbReference type="NCBI Taxonomy" id="2949086"/>
    <lineage>
        <taxon>Bacteria</taxon>
        <taxon>Pseudomonadati</taxon>
        <taxon>Bacteroidota</taxon>
        <taxon>Flavobacteriia</taxon>
        <taxon>Flavobacteriales</taxon>
        <taxon>Flavobacteriaceae</taxon>
        <taxon>Flavobacterium</taxon>
    </lineage>
</organism>
<dbReference type="EMBL" id="JAMLJM010000004">
    <property type="protein sequence ID" value="MCL9809220.1"/>
    <property type="molecule type" value="Genomic_DNA"/>
</dbReference>
<dbReference type="Gene3D" id="3.40.50.10390">
    <property type="entry name" value="Gingipain r, domain 1"/>
    <property type="match status" value="1"/>
</dbReference>
<proteinExistence type="predicted"/>
<dbReference type="Gene3D" id="3.40.50.1460">
    <property type="match status" value="1"/>
</dbReference>
<dbReference type="CDD" id="cd02258">
    <property type="entry name" value="Peptidase_C25_N"/>
    <property type="match status" value="1"/>
</dbReference>
<evidence type="ECO:0000259" key="3">
    <source>
        <dbReference type="Pfam" id="PF01364"/>
    </source>
</evidence>
<dbReference type="InterPro" id="IPR026444">
    <property type="entry name" value="Secre_tail"/>
</dbReference>
<keyword evidence="5" id="KW-1185">Reference proteome</keyword>
<dbReference type="InterPro" id="IPR029030">
    <property type="entry name" value="Caspase-like_dom_sf"/>
</dbReference>
<keyword evidence="1 2" id="KW-0732">Signal</keyword>
<reference evidence="4 5" key="1">
    <citation type="submission" date="2022-05" db="EMBL/GenBank/DDBJ databases">
        <title>Flavobacterium sp., isolated from activated sludge.</title>
        <authorList>
            <person name="Ran Q."/>
        </authorList>
    </citation>
    <scope>NUCLEOTIDE SEQUENCE [LARGE SCALE GENOMIC DNA]</scope>
    <source>
        <strain evidence="4 5">HXWNR70</strain>
    </source>
</reference>
<gene>
    <name evidence="4" type="primary">porU</name>
    <name evidence="4" type="ORF">NAT50_07585</name>
</gene>
<evidence type="ECO:0000256" key="2">
    <source>
        <dbReference type="SAM" id="SignalP"/>
    </source>
</evidence>
<dbReference type="InterPro" id="IPR029031">
    <property type="entry name" value="Gingipain_N_sf"/>
</dbReference>
<feature type="chain" id="PRO_5046507400" evidence="2">
    <location>
        <begin position="19"/>
        <end position="1277"/>
    </location>
</feature>
<name>A0ABT0TPB9_9FLAO</name>